<protein>
    <submittedName>
        <fullName evidence="4">Transcription termination factor 3, mitochondrial</fullName>
    </submittedName>
</protein>
<evidence type="ECO:0000313" key="5">
    <source>
        <dbReference type="Proteomes" id="UP000887116"/>
    </source>
</evidence>
<evidence type="ECO:0000256" key="1">
    <source>
        <dbReference type="ARBA" id="ARBA00007692"/>
    </source>
</evidence>
<name>A0A8X6H8U8_TRICU</name>
<accession>A0A8X6H8U8</accession>
<keyword evidence="2" id="KW-0809">Transit peptide</keyword>
<reference evidence="4" key="1">
    <citation type="submission" date="2020-07" db="EMBL/GenBank/DDBJ databases">
        <title>Multicomponent nature underlies the extraordinary mechanical properties of spider dragline silk.</title>
        <authorList>
            <person name="Kono N."/>
            <person name="Nakamura H."/>
            <person name="Mori M."/>
            <person name="Yoshida Y."/>
            <person name="Ohtoshi R."/>
            <person name="Malay A.D."/>
            <person name="Moran D.A.P."/>
            <person name="Tomita M."/>
            <person name="Numata K."/>
            <person name="Arakawa K."/>
        </authorList>
    </citation>
    <scope>NUCLEOTIDE SEQUENCE</scope>
</reference>
<dbReference type="GO" id="GO:0003676">
    <property type="term" value="F:nucleic acid binding"/>
    <property type="evidence" value="ECO:0007669"/>
    <property type="project" value="InterPro"/>
</dbReference>
<dbReference type="OrthoDB" id="637682at2759"/>
<organism evidence="4 5">
    <name type="scientific">Trichonephila clavata</name>
    <name type="common">Joro spider</name>
    <name type="synonym">Nephila clavata</name>
    <dbReference type="NCBI Taxonomy" id="2740835"/>
    <lineage>
        <taxon>Eukaryota</taxon>
        <taxon>Metazoa</taxon>
        <taxon>Ecdysozoa</taxon>
        <taxon>Arthropoda</taxon>
        <taxon>Chelicerata</taxon>
        <taxon>Arachnida</taxon>
        <taxon>Araneae</taxon>
        <taxon>Araneomorphae</taxon>
        <taxon>Entelegynae</taxon>
        <taxon>Araneoidea</taxon>
        <taxon>Nephilidae</taxon>
        <taxon>Trichonephila</taxon>
    </lineage>
</organism>
<dbReference type="Pfam" id="PF02536">
    <property type="entry name" value="mTERF"/>
    <property type="match status" value="1"/>
</dbReference>
<feature type="compositionally biased region" description="Polar residues" evidence="3">
    <location>
        <begin position="476"/>
        <end position="493"/>
    </location>
</feature>
<dbReference type="Gene3D" id="1.25.70.10">
    <property type="entry name" value="Transcription termination factor 3, mitochondrial"/>
    <property type="match status" value="1"/>
</dbReference>
<evidence type="ECO:0000313" key="4">
    <source>
        <dbReference type="EMBL" id="GFR18899.1"/>
    </source>
</evidence>
<dbReference type="GO" id="GO:0006390">
    <property type="term" value="P:mitochondrial transcription"/>
    <property type="evidence" value="ECO:0007669"/>
    <property type="project" value="TreeGrafter"/>
</dbReference>
<proteinExistence type="inferred from homology"/>
<dbReference type="EMBL" id="BMAO01027688">
    <property type="protein sequence ID" value="GFR18899.1"/>
    <property type="molecule type" value="Genomic_DNA"/>
</dbReference>
<dbReference type="GO" id="GO:0005739">
    <property type="term" value="C:mitochondrion"/>
    <property type="evidence" value="ECO:0007669"/>
    <property type="project" value="TreeGrafter"/>
</dbReference>
<gene>
    <name evidence="4" type="primary">mTerf3</name>
    <name evidence="4" type="ORF">TNCT_658331</name>
</gene>
<dbReference type="PANTHER" id="PTHR13068">
    <property type="entry name" value="CGI-12 PROTEIN-RELATED"/>
    <property type="match status" value="1"/>
</dbReference>
<comment type="similarity">
    <text evidence="1">Belongs to the mTERF family.</text>
</comment>
<dbReference type="GO" id="GO:0061668">
    <property type="term" value="P:mitochondrial ribosome assembly"/>
    <property type="evidence" value="ECO:0007669"/>
    <property type="project" value="TreeGrafter"/>
</dbReference>
<dbReference type="Proteomes" id="UP000887116">
    <property type="component" value="Unassembled WGS sequence"/>
</dbReference>
<evidence type="ECO:0000256" key="3">
    <source>
        <dbReference type="SAM" id="MobiDB-lite"/>
    </source>
</evidence>
<dbReference type="PANTHER" id="PTHR13068:SF112">
    <property type="entry name" value="TRANSCRIPTION TERMINATION FACTOR 3, MITOCHONDRIAL"/>
    <property type="match status" value="1"/>
</dbReference>
<dbReference type="InterPro" id="IPR038538">
    <property type="entry name" value="MTERF_sf"/>
</dbReference>
<dbReference type="InterPro" id="IPR003690">
    <property type="entry name" value="MTERF"/>
</dbReference>
<dbReference type="SMART" id="SM00733">
    <property type="entry name" value="Mterf"/>
    <property type="match status" value="6"/>
</dbReference>
<dbReference type="AlphaFoldDB" id="A0A8X6H8U8"/>
<sequence>MATLYFVFCFYLNLRTIVVDKILKFSTFEEMNFLRILMKQHSSYRSISLAVKRLNESNQKLDVLKLPRQSSQELTEIFNEETVLKPPIHSEPFTELSSQTNESTDLPLEIDEYIDSLGPPPPISFNLAAYVNRSESLQQLVHLGVDLSEIEKKPDRAKFVLNLEFEKHVKPYIQFLHDHGVNADDMGKLFTKNIFIFRENIEDLEIRINYMKSKKFSSEAIARIITNNPYFLSLQTKEVDSRLGLYQKQFSLSGNEVRYVVTKCPKLVTYSLSKFREKLLTMKEELGFTNVEMKKLLLMKPKVWMLGRTQVKERFDVVHNLMGISHEMIIKNPEIFTRRGFIIKQRHLFLVHLNLAQYDPSQPLYVSLHDLVTSTDSEFCDVCKIRFKVLRDRYRKEKVRAFPSGSEAKARKIWPFSEMLSFLDPYMQKGSTWSNITGTTTMPIIVPCIEERIQFEEETGIVQEAEIVQEEDSFNLPETSQPTTKTSRRQTPNSKKRKRAREELIDAALMKIGGETDPEDHLFEFCSKSIKKYPAEAKNEALESIANYVFQMNKKYLQ</sequence>
<comment type="caution">
    <text evidence="4">The sequence shown here is derived from an EMBL/GenBank/DDBJ whole genome shotgun (WGS) entry which is preliminary data.</text>
</comment>
<keyword evidence="5" id="KW-1185">Reference proteome</keyword>
<evidence type="ECO:0000256" key="2">
    <source>
        <dbReference type="ARBA" id="ARBA00022946"/>
    </source>
</evidence>
<feature type="region of interest" description="Disordered" evidence="3">
    <location>
        <begin position="471"/>
        <end position="499"/>
    </location>
</feature>